<keyword evidence="2" id="KW-0808">Transferase</keyword>
<feature type="domain" description="Glycosyltransferase 2-like" evidence="1">
    <location>
        <begin position="4"/>
        <end position="143"/>
    </location>
</feature>
<proteinExistence type="predicted"/>
<dbReference type="Proteomes" id="UP000286402">
    <property type="component" value="Unassembled WGS sequence"/>
</dbReference>
<keyword evidence="3" id="KW-1185">Reference proteome</keyword>
<evidence type="ECO:0000313" key="2">
    <source>
        <dbReference type="EMBL" id="RKF32480.1"/>
    </source>
</evidence>
<reference evidence="2 3" key="1">
    <citation type="submission" date="2016-07" db="EMBL/GenBank/DDBJ databases">
        <title>Genome analysis of Sphingobacterium siyangense T12B17.</title>
        <authorList>
            <person name="Xu D."/>
            <person name="Su Y."/>
            <person name="Zheng S."/>
        </authorList>
    </citation>
    <scope>NUCLEOTIDE SEQUENCE [LARGE SCALE GENOMIC DNA]</scope>
    <source>
        <strain evidence="2 3">T12B17</strain>
    </source>
</reference>
<sequence length="248" mass="28469">MKISIVTVCWNSAATIEKTIKSVEAQNYSDLEYIIVDGQSKDSTLEIIKRYPHVVTKWVSEPDKGLYDAMNKGIRMATGDYIGIVNADDTFSDVDTISNIANFLKIHNVDASVGDIVQHREDGQIIRRYSAQNWNPEKLKIGFMPAHPAIFFRKELFEKLGYYSLDFKIGADYELITRYFLKQQISWKFSGITTHKMLIGGVSSSGFSSYKKVSEEIIKALRMNNVPFQAWRIKSRIVWKVFGFLKRK</sequence>
<protein>
    <submittedName>
        <fullName evidence="2">Glycosyl transferase</fullName>
    </submittedName>
</protein>
<evidence type="ECO:0000313" key="3">
    <source>
        <dbReference type="Proteomes" id="UP000286402"/>
    </source>
</evidence>
<organism evidence="2 3">
    <name type="scientific">Sphingobacterium siyangense</name>
    <dbReference type="NCBI Taxonomy" id="459529"/>
    <lineage>
        <taxon>Bacteria</taxon>
        <taxon>Pseudomonadati</taxon>
        <taxon>Bacteroidota</taxon>
        <taxon>Sphingobacteriia</taxon>
        <taxon>Sphingobacteriales</taxon>
        <taxon>Sphingobacteriaceae</taxon>
        <taxon>Sphingobacterium</taxon>
    </lineage>
</organism>
<dbReference type="AlphaFoldDB" id="A0A420FHT4"/>
<dbReference type="Pfam" id="PF00535">
    <property type="entry name" value="Glycos_transf_2"/>
    <property type="match status" value="1"/>
</dbReference>
<dbReference type="SUPFAM" id="SSF53448">
    <property type="entry name" value="Nucleotide-diphospho-sugar transferases"/>
    <property type="match status" value="1"/>
</dbReference>
<dbReference type="InterPro" id="IPR001173">
    <property type="entry name" value="Glyco_trans_2-like"/>
</dbReference>
<name>A0A420FHT4_9SPHI</name>
<dbReference type="InterPro" id="IPR029044">
    <property type="entry name" value="Nucleotide-diphossugar_trans"/>
</dbReference>
<dbReference type="PANTHER" id="PTHR22916">
    <property type="entry name" value="GLYCOSYLTRANSFERASE"/>
    <property type="match status" value="1"/>
</dbReference>
<dbReference type="Gene3D" id="3.90.550.10">
    <property type="entry name" value="Spore Coat Polysaccharide Biosynthesis Protein SpsA, Chain A"/>
    <property type="match status" value="1"/>
</dbReference>
<dbReference type="CDD" id="cd06433">
    <property type="entry name" value="GT_2_WfgS_like"/>
    <property type="match status" value="1"/>
</dbReference>
<dbReference type="EMBL" id="MCAQ01000027">
    <property type="protein sequence ID" value="RKF32480.1"/>
    <property type="molecule type" value="Genomic_DNA"/>
</dbReference>
<comment type="caution">
    <text evidence="2">The sequence shown here is derived from an EMBL/GenBank/DDBJ whole genome shotgun (WGS) entry which is preliminary data.</text>
</comment>
<gene>
    <name evidence="2" type="ORF">BCY89_14995</name>
</gene>
<accession>A0A420FHT4</accession>
<dbReference type="GO" id="GO:0016758">
    <property type="term" value="F:hexosyltransferase activity"/>
    <property type="evidence" value="ECO:0007669"/>
    <property type="project" value="UniProtKB-ARBA"/>
</dbReference>
<evidence type="ECO:0000259" key="1">
    <source>
        <dbReference type="Pfam" id="PF00535"/>
    </source>
</evidence>
<dbReference type="PANTHER" id="PTHR22916:SF67">
    <property type="entry name" value="COLANIC ACID BIOSYNTHESIS GLYCOSYL TRANSFERASE WCAE-RELATED"/>
    <property type="match status" value="1"/>
</dbReference>